<dbReference type="GO" id="GO:0008237">
    <property type="term" value="F:metallopeptidase activity"/>
    <property type="evidence" value="ECO:0007669"/>
    <property type="project" value="UniProtKB-KW"/>
</dbReference>
<evidence type="ECO:0000313" key="11">
    <source>
        <dbReference type="Proteomes" id="UP000253529"/>
    </source>
</evidence>
<evidence type="ECO:0000256" key="1">
    <source>
        <dbReference type="ARBA" id="ARBA00022670"/>
    </source>
</evidence>
<evidence type="ECO:0000256" key="3">
    <source>
        <dbReference type="ARBA" id="ARBA00022729"/>
    </source>
</evidence>
<dbReference type="NCBIfam" id="NF006947">
    <property type="entry name" value="PRK09429.1"/>
    <property type="match status" value="1"/>
</dbReference>
<dbReference type="PIRSF" id="PIRSF018455">
    <property type="entry name" value="MepA"/>
    <property type="match status" value="1"/>
</dbReference>
<evidence type="ECO:0000256" key="4">
    <source>
        <dbReference type="ARBA" id="ARBA00022764"/>
    </source>
</evidence>
<dbReference type="AlphaFoldDB" id="A0A366FPX6"/>
<dbReference type="InterPro" id="IPR005073">
    <property type="entry name" value="Peptidase_M74"/>
</dbReference>
<evidence type="ECO:0000313" key="10">
    <source>
        <dbReference type="EMBL" id="RBP16186.1"/>
    </source>
</evidence>
<keyword evidence="5" id="KW-0378">Hydrolase</keyword>
<keyword evidence="11" id="KW-1185">Reference proteome</keyword>
<evidence type="ECO:0000256" key="6">
    <source>
        <dbReference type="ARBA" id="ARBA00022833"/>
    </source>
</evidence>
<evidence type="ECO:0000256" key="9">
    <source>
        <dbReference type="SAM" id="SignalP"/>
    </source>
</evidence>
<keyword evidence="8" id="KW-1015">Disulfide bond</keyword>
<dbReference type="Gene3D" id="3.30.1380.10">
    <property type="match status" value="1"/>
</dbReference>
<dbReference type="EMBL" id="QNRK01000006">
    <property type="protein sequence ID" value="RBP16186.1"/>
    <property type="molecule type" value="Genomic_DNA"/>
</dbReference>
<keyword evidence="1" id="KW-0645">Protease</keyword>
<evidence type="ECO:0000256" key="2">
    <source>
        <dbReference type="ARBA" id="ARBA00022723"/>
    </source>
</evidence>
<keyword evidence="6" id="KW-0862">Zinc</keyword>
<dbReference type="Pfam" id="PF03411">
    <property type="entry name" value="Peptidase_M74"/>
    <property type="match status" value="1"/>
</dbReference>
<dbReference type="RefSeq" id="WP_113888508.1">
    <property type="nucleotide sequence ID" value="NZ_QNRK01000006.1"/>
</dbReference>
<evidence type="ECO:0000256" key="5">
    <source>
        <dbReference type="ARBA" id="ARBA00022801"/>
    </source>
</evidence>
<organism evidence="10 11">
    <name type="scientific">Roseiarcus fermentans</name>
    <dbReference type="NCBI Taxonomy" id="1473586"/>
    <lineage>
        <taxon>Bacteria</taxon>
        <taxon>Pseudomonadati</taxon>
        <taxon>Pseudomonadota</taxon>
        <taxon>Alphaproteobacteria</taxon>
        <taxon>Hyphomicrobiales</taxon>
        <taxon>Roseiarcaceae</taxon>
        <taxon>Roseiarcus</taxon>
    </lineage>
</organism>
<dbReference type="InterPro" id="IPR009045">
    <property type="entry name" value="Zn_M74/Hedgehog-like"/>
</dbReference>
<dbReference type="GO" id="GO:0046872">
    <property type="term" value="F:metal ion binding"/>
    <property type="evidence" value="ECO:0007669"/>
    <property type="project" value="UniProtKB-KW"/>
</dbReference>
<feature type="disulfide bond" evidence="8">
    <location>
        <begin position="70"/>
        <end position="295"/>
    </location>
</feature>
<dbReference type="Proteomes" id="UP000253529">
    <property type="component" value="Unassembled WGS sequence"/>
</dbReference>
<dbReference type="GO" id="GO:0004252">
    <property type="term" value="F:serine-type endopeptidase activity"/>
    <property type="evidence" value="ECO:0007669"/>
    <property type="project" value="InterPro"/>
</dbReference>
<keyword evidence="7" id="KW-0482">Metalloprotease</keyword>
<comment type="caution">
    <text evidence="10">The sequence shown here is derived from an EMBL/GenBank/DDBJ whole genome shotgun (WGS) entry which is preliminary data.</text>
</comment>
<keyword evidence="2" id="KW-0479">Metal-binding</keyword>
<reference evidence="10 11" key="1">
    <citation type="submission" date="2018-06" db="EMBL/GenBank/DDBJ databases">
        <title>Genomic Encyclopedia of Type Strains, Phase IV (KMG-IV): sequencing the most valuable type-strain genomes for metagenomic binning, comparative biology and taxonomic classification.</title>
        <authorList>
            <person name="Goeker M."/>
        </authorList>
    </citation>
    <scope>NUCLEOTIDE SEQUENCE [LARGE SCALE GENOMIC DNA]</scope>
    <source>
        <strain evidence="10 11">DSM 24875</strain>
    </source>
</reference>
<keyword evidence="3 9" id="KW-0732">Signal</keyword>
<evidence type="ECO:0000256" key="8">
    <source>
        <dbReference type="PIRSR" id="PIRSR018455-2"/>
    </source>
</evidence>
<feature type="disulfide bond" evidence="8">
    <location>
        <begin position="215"/>
        <end position="262"/>
    </location>
</feature>
<protein>
    <submittedName>
        <fullName evidence="10">Penicillin-insensitive murein endopeptidase</fullName>
    </submittedName>
</protein>
<proteinExistence type="predicted"/>
<feature type="disulfide bond" evidence="8">
    <location>
        <begin position="243"/>
        <end position="250"/>
    </location>
</feature>
<evidence type="ECO:0000256" key="7">
    <source>
        <dbReference type="ARBA" id="ARBA00023049"/>
    </source>
</evidence>
<dbReference type="SUPFAM" id="SSF55166">
    <property type="entry name" value="Hedgehog/DD-peptidase"/>
    <property type="match status" value="1"/>
</dbReference>
<dbReference type="GO" id="GO:0030288">
    <property type="term" value="C:outer membrane-bounded periplasmic space"/>
    <property type="evidence" value="ECO:0007669"/>
    <property type="project" value="InterPro"/>
</dbReference>
<dbReference type="OrthoDB" id="1467367at2"/>
<name>A0A366FPX6_9HYPH</name>
<feature type="chain" id="PRO_5016569579" evidence="9">
    <location>
        <begin position="22"/>
        <end position="302"/>
    </location>
</feature>
<sequence>MRKTALLVAIAAASIATPALAQDRGTLDPKPLPPLADPADPKLPAKQVFGRAMTPLEVQTRSIGFYSRGCLAGAKALPVDGQSWQVVRLSRNRMWGHPAMIAFLERFSRKAKAEGVWNGILVGDISQPRGGPMLTGHASHQIGLDADVWLTPMPDRTLSREEREAMSAVDMVREDGLAVDRSHWSEAQAGVIRAAAEEPEVERIFVNPAIKKALCETHAGEPWMTKVRPFWGHNYHFHIRIKCPADDSACAPQDPVPPGDGCDKSLAWWFTREALHPAPGKPRPPLTLAQLPPECRTVVLEK</sequence>
<dbReference type="GO" id="GO:0006508">
    <property type="term" value="P:proteolysis"/>
    <property type="evidence" value="ECO:0007669"/>
    <property type="project" value="UniProtKB-KW"/>
</dbReference>
<accession>A0A366FPX6</accession>
<gene>
    <name evidence="10" type="ORF">DFR50_106148</name>
</gene>
<feature type="signal peptide" evidence="9">
    <location>
        <begin position="1"/>
        <end position="21"/>
    </location>
</feature>
<keyword evidence="4" id="KW-0574">Periplasm</keyword>